<evidence type="ECO:0000313" key="1">
    <source>
        <dbReference type="EMBL" id="KEI69190.1"/>
    </source>
</evidence>
<dbReference type="PATRIC" id="fig|388467.6.peg.4493"/>
<gene>
    <name evidence="1" type="ORF">A19Y_4553</name>
</gene>
<dbReference type="EMBL" id="CM002803">
    <property type="protein sequence ID" value="KEI69190.1"/>
    <property type="molecule type" value="Genomic_DNA"/>
</dbReference>
<dbReference type="AlphaFoldDB" id="A0A073CYQ7"/>
<name>A0A073CYQ7_PLAA1</name>
<reference evidence="1 2" key="1">
    <citation type="journal article" date="2014" name="Appl. Environ. Microbiol.">
        <title>Elucidation of insertion elements encoded on plasmids and in vitro construction of shuttle vectors from the toxic cyanobacterium Planktothrix.</title>
        <authorList>
            <person name="Christiansen G."/>
            <person name="Goesmann A."/>
            <person name="Kurmayer R."/>
        </authorList>
    </citation>
    <scope>NUCLEOTIDE SEQUENCE [LARGE SCALE GENOMIC DNA]</scope>
    <source>
        <strain evidence="1 2">NIVA-CYA 126/8</strain>
    </source>
</reference>
<dbReference type="InterPro" id="IPR025534">
    <property type="entry name" value="DUF4420"/>
</dbReference>
<accession>A0A073CYQ7</accession>
<dbReference type="STRING" id="388467.A19Y_4553"/>
<sequence length="344" mass="39302">MARGIRSAMTVQNTWRLLEEDTANVPSGYIIRRLLPEVTYDVYLAIERPSNARLLMMRVKHKSIGKAAVFPNSNCFEVRRVALQNDDNTHVTLQLVLINSRYSDIFTTLVQDIIDVIAPIADEQNAVDAFFTRLRRWQAFLEKHNPEGLSQAEQQGLYGELWFLRQIVIPQLGSRQGVKCWTGAKGTQQDFQFQHCAVEVKTTTAKQHQKLTISSERQLDDTGTGTLILLHLSLDARQERGESLPDIVTSLRSLLENDLIAKEELEILFFEVGYLDIHIPYYEQIGYTSREINYFKVEGDFPRIIEADLRNGVGDLRYTISVAECRRFSIPELDVISIISGSHE</sequence>
<keyword evidence="2" id="KW-1185">Reference proteome</keyword>
<dbReference type="Proteomes" id="UP000027395">
    <property type="component" value="Chromosome"/>
</dbReference>
<organism evidence="1 2">
    <name type="scientific">Planktothrix agardhii (strain NIVA-CYA 126/8)</name>
    <dbReference type="NCBI Taxonomy" id="388467"/>
    <lineage>
        <taxon>Bacteria</taxon>
        <taxon>Bacillati</taxon>
        <taxon>Cyanobacteriota</taxon>
        <taxon>Cyanophyceae</taxon>
        <taxon>Oscillatoriophycideae</taxon>
        <taxon>Oscillatoriales</taxon>
        <taxon>Microcoleaceae</taxon>
        <taxon>Planktothrix</taxon>
    </lineage>
</organism>
<dbReference type="HOGENOM" id="CLU_069764_1_0_3"/>
<proteinExistence type="predicted"/>
<evidence type="ECO:0000313" key="2">
    <source>
        <dbReference type="Proteomes" id="UP000027395"/>
    </source>
</evidence>
<evidence type="ECO:0008006" key="3">
    <source>
        <dbReference type="Google" id="ProtNLM"/>
    </source>
</evidence>
<protein>
    <recommendedName>
        <fullName evidence="3">PD-(D/E)XK motif protein</fullName>
    </recommendedName>
</protein>
<dbReference type="eggNOG" id="ENOG502Z9WJ">
    <property type="taxonomic scope" value="Bacteria"/>
</dbReference>
<dbReference type="Pfam" id="PF14390">
    <property type="entry name" value="DUF4420"/>
    <property type="match status" value="1"/>
</dbReference>